<keyword evidence="7" id="KW-1133">Transmembrane helix</keyword>
<dbReference type="Pfam" id="PF11051">
    <property type="entry name" value="Mannosyl_trans3"/>
    <property type="match status" value="2"/>
</dbReference>
<dbReference type="GeneID" id="81398897"/>
<dbReference type="PANTHER" id="PTHR31646:SF1">
    <property type="entry name" value="ALPHA-1,2-MANNOSYLTRANSFERASE MNN2"/>
    <property type="match status" value="1"/>
</dbReference>
<proteinExistence type="inferred from homology"/>
<protein>
    <submittedName>
        <fullName evidence="10">Nucleotide-diphospho-sugar transferase</fullName>
    </submittedName>
</protein>
<reference evidence="10" key="2">
    <citation type="journal article" date="2023" name="IMA Fungus">
        <title>Comparative genomic study of the Penicillium genus elucidates a diverse pangenome and 15 lateral gene transfer events.</title>
        <authorList>
            <person name="Petersen C."/>
            <person name="Sorensen T."/>
            <person name="Nielsen M.R."/>
            <person name="Sondergaard T.E."/>
            <person name="Sorensen J.L."/>
            <person name="Fitzpatrick D.A."/>
            <person name="Frisvad J.C."/>
            <person name="Nielsen K.L."/>
        </authorList>
    </citation>
    <scope>NUCLEOTIDE SEQUENCE</scope>
    <source>
        <strain evidence="10">IBT 34128</strain>
    </source>
</reference>
<comment type="similarity">
    <text evidence="3">Belongs to the MNN1/MNT family.</text>
</comment>
<dbReference type="AlphaFoldDB" id="A0A9W9EMW3"/>
<sequence length="493" mass="55165">MPQGLRHGASRRILVIFLTGVLLLKTYWLWHGAWGDPIAAMPLIVRQARMWQDFHSLLEQHAPTGSPPLIILGAGAQRFNPLSDSVRQNYIYNAVDLLQPMQEAHDGFVKAIQAPIDPAYVPRTKGIVSAAGGTYLPTFVVSLRMLRRTGSTLPVELFLKDWGEYEPYICGIVLPALNAQCRVISAILVNQETEKGHAHKIEHYQIKSFAMLFSSFESFLWMDADCFPLHDPSILLNYKPFTSTGLVTWPDFWTNTMSPIYLNISRQPELPTSARQATEAGVILVSKRSHFHTLLLSAYYNFHGPSWYYMLLNQESPGTGDKDTYLQAATALGAKFYAVSEPVADLGNRAGDGGVQGAAMLQADPIQDYDLTSRGKWRVRDPSVAKAPRGFFIHATNPEFNPGKQLMGEKSKKTDGTPGRLWTADESALRRFGYDAEKAYWEEAKTVACTLEHNFVTWRDKSGICQGMQEHWGAIFEDPDAEAPIFTTGLFWS</sequence>
<dbReference type="GO" id="GO:0046354">
    <property type="term" value="P:mannan biosynthetic process"/>
    <property type="evidence" value="ECO:0007669"/>
    <property type="project" value="TreeGrafter"/>
</dbReference>
<gene>
    <name evidence="10" type="ORF">NUU61_009203</name>
</gene>
<evidence type="ECO:0000256" key="4">
    <source>
        <dbReference type="ARBA" id="ARBA00022679"/>
    </source>
</evidence>
<organism evidence="10 11">
    <name type="scientific">Penicillium alfredii</name>
    <dbReference type="NCBI Taxonomy" id="1506179"/>
    <lineage>
        <taxon>Eukaryota</taxon>
        <taxon>Fungi</taxon>
        <taxon>Dikarya</taxon>
        <taxon>Ascomycota</taxon>
        <taxon>Pezizomycotina</taxon>
        <taxon>Eurotiomycetes</taxon>
        <taxon>Eurotiomycetidae</taxon>
        <taxon>Eurotiales</taxon>
        <taxon>Aspergillaceae</taxon>
        <taxon>Penicillium</taxon>
    </lineage>
</organism>
<evidence type="ECO:0000256" key="7">
    <source>
        <dbReference type="ARBA" id="ARBA00022989"/>
    </source>
</evidence>
<dbReference type="GO" id="GO:0000139">
    <property type="term" value="C:Golgi membrane"/>
    <property type="evidence" value="ECO:0007669"/>
    <property type="project" value="UniProtKB-SubCell"/>
</dbReference>
<keyword evidence="11" id="KW-1185">Reference proteome</keyword>
<dbReference type="EMBL" id="JAPMSZ010000011">
    <property type="protein sequence ID" value="KAJ5084624.1"/>
    <property type="molecule type" value="Genomic_DNA"/>
</dbReference>
<accession>A0A9W9EMW3</accession>
<dbReference type="RefSeq" id="XP_056508021.1">
    <property type="nucleotide sequence ID" value="XM_056659728.1"/>
</dbReference>
<evidence type="ECO:0000256" key="8">
    <source>
        <dbReference type="ARBA" id="ARBA00023034"/>
    </source>
</evidence>
<keyword evidence="4 10" id="KW-0808">Transferase</keyword>
<dbReference type="InterPro" id="IPR029044">
    <property type="entry name" value="Nucleotide-diphossugar_trans"/>
</dbReference>
<dbReference type="InterPro" id="IPR022751">
    <property type="entry name" value="Alpha_mannosyltransferase"/>
</dbReference>
<evidence type="ECO:0000313" key="10">
    <source>
        <dbReference type="EMBL" id="KAJ5084624.1"/>
    </source>
</evidence>
<keyword evidence="5" id="KW-0812">Transmembrane</keyword>
<evidence type="ECO:0000256" key="5">
    <source>
        <dbReference type="ARBA" id="ARBA00022692"/>
    </source>
</evidence>
<evidence type="ECO:0000256" key="1">
    <source>
        <dbReference type="ARBA" id="ARBA00004323"/>
    </source>
</evidence>
<evidence type="ECO:0000256" key="3">
    <source>
        <dbReference type="ARBA" id="ARBA00009105"/>
    </source>
</evidence>
<dbReference type="GO" id="GO:0000026">
    <property type="term" value="F:alpha-1,2-mannosyltransferase activity"/>
    <property type="evidence" value="ECO:0007669"/>
    <property type="project" value="TreeGrafter"/>
</dbReference>
<dbReference type="Proteomes" id="UP001141434">
    <property type="component" value="Unassembled WGS sequence"/>
</dbReference>
<evidence type="ECO:0000256" key="6">
    <source>
        <dbReference type="ARBA" id="ARBA00022968"/>
    </source>
</evidence>
<dbReference type="PANTHER" id="PTHR31646">
    <property type="entry name" value="ALPHA-1,2-MANNOSYLTRANSFERASE MNN2"/>
    <property type="match status" value="1"/>
</dbReference>
<comment type="pathway">
    <text evidence="2">Protein modification; protein glycosylation.</text>
</comment>
<keyword evidence="6" id="KW-0735">Signal-anchor</keyword>
<comment type="caution">
    <text evidence="10">The sequence shown here is derived from an EMBL/GenBank/DDBJ whole genome shotgun (WGS) entry which is preliminary data.</text>
</comment>
<dbReference type="OrthoDB" id="4484309at2759"/>
<keyword evidence="9" id="KW-0472">Membrane</keyword>
<comment type="subcellular location">
    <subcellularLocation>
        <location evidence="1">Golgi apparatus membrane</location>
        <topology evidence="1">Single-pass type II membrane protein</topology>
    </subcellularLocation>
</comment>
<name>A0A9W9EMW3_9EURO</name>
<evidence type="ECO:0000256" key="2">
    <source>
        <dbReference type="ARBA" id="ARBA00004922"/>
    </source>
</evidence>
<evidence type="ECO:0000256" key="9">
    <source>
        <dbReference type="ARBA" id="ARBA00023136"/>
    </source>
</evidence>
<evidence type="ECO:0000313" key="11">
    <source>
        <dbReference type="Proteomes" id="UP001141434"/>
    </source>
</evidence>
<keyword evidence="8" id="KW-0333">Golgi apparatus</keyword>
<dbReference type="SUPFAM" id="SSF53448">
    <property type="entry name" value="Nucleotide-diphospho-sugar transferases"/>
    <property type="match status" value="1"/>
</dbReference>
<reference evidence="10" key="1">
    <citation type="submission" date="2022-11" db="EMBL/GenBank/DDBJ databases">
        <authorList>
            <person name="Petersen C."/>
        </authorList>
    </citation>
    <scope>NUCLEOTIDE SEQUENCE</scope>
    <source>
        <strain evidence="10">IBT 34128</strain>
    </source>
</reference>